<dbReference type="KEGG" id="pmai:CF386_07675"/>
<gene>
    <name evidence="1" type="ORF">CF386_07675</name>
</gene>
<reference evidence="1 2" key="1">
    <citation type="journal article" date="2016" name="Int. J. Syst. Evol. Microbiol.">
        <title>Paraphotobacterium marinum gen. nov., sp. nov., a member of the family Vibrionaceae, isolated from surface seawater.</title>
        <authorList>
            <person name="Huang Z."/>
            <person name="Dong C."/>
            <person name="Shao Z."/>
        </authorList>
    </citation>
    <scope>NUCLEOTIDE SEQUENCE [LARGE SCALE GENOMIC DNA]</scope>
    <source>
        <strain evidence="1 2">NSCS20N07D</strain>
    </source>
</reference>
<evidence type="ECO:0000313" key="1">
    <source>
        <dbReference type="EMBL" id="ASK78939.1"/>
    </source>
</evidence>
<dbReference type="RefSeq" id="WP_089073847.1">
    <property type="nucleotide sequence ID" value="NZ_CBCSAM010000006.1"/>
</dbReference>
<name>A0A220VF12_9GAMM</name>
<proteinExistence type="predicted"/>
<dbReference type="AlphaFoldDB" id="A0A220VF12"/>
<sequence length="124" mass="14698">MKEFIQQICFNFIQEYMSEVKSTRIFHLDILMKYHLILENKTLKEACNYISNEEYQCLQNSKNKISRALLPNYQLILNHITPYEVSNLDEIQLENIKKFNNAFIKKFLNNDLDAKHPILLASGL</sequence>
<evidence type="ECO:0000313" key="2">
    <source>
        <dbReference type="Proteomes" id="UP000242175"/>
    </source>
</evidence>
<organism evidence="1 2">
    <name type="scientific">Paraphotobacterium marinum</name>
    <dbReference type="NCBI Taxonomy" id="1755811"/>
    <lineage>
        <taxon>Bacteria</taxon>
        <taxon>Pseudomonadati</taxon>
        <taxon>Pseudomonadota</taxon>
        <taxon>Gammaproteobacteria</taxon>
        <taxon>Vibrionales</taxon>
        <taxon>Vibrionaceae</taxon>
        <taxon>Paraphotobacterium</taxon>
    </lineage>
</organism>
<dbReference type="Proteomes" id="UP000242175">
    <property type="component" value="Chromosome small"/>
</dbReference>
<dbReference type="EMBL" id="CP022356">
    <property type="protein sequence ID" value="ASK78939.1"/>
    <property type="molecule type" value="Genomic_DNA"/>
</dbReference>
<protein>
    <submittedName>
        <fullName evidence="1">Uncharacterized protein</fullName>
    </submittedName>
</protein>
<keyword evidence="2" id="KW-1185">Reference proteome</keyword>
<accession>A0A220VF12</accession>